<dbReference type="PANTHER" id="PTHR31143:SF2">
    <property type="entry name" value="FR47-LIKE DOMAIN-CONTAINING PROTEIN-RELATED"/>
    <property type="match status" value="1"/>
</dbReference>
<dbReference type="Gene3D" id="3.40.630.30">
    <property type="match status" value="1"/>
</dbReference>
<dbReference type="AlphaFoldDB" id="A0A6I3UZ35"/>
<name>A0A6I3UZ35_STREE</name>
<organism evidence="2 3">
    <name type="scientific">Streptococcus pneumoniae</name>
    <dbReference type="NCBI Taxonomy" id="1313"/>
    <lineage>
        <taxon>Bacteria</taxon>
        <taxon>Bacillati</taxon>
        <taxon>Bacillota</taxon>
        <taxon>Bacilli</taxon>
        <taxon>Lactobacillales</taxon>
        <taxon>Streptococcaceae</taxon>
        <taxon>Streptococcus</taxon>
    </lineage>
</organism>
<comment type="caution">
    <text evidence="2">The sequence shown here is derived from an EMBL/GenBank/DDBJ whole genome shotgun (WGS) entry which is preliminary data.</text>
</comment>
<dbReference type="EMBL" id="WNIA01000259">
    <property type="protein sequence ID" value="MTV99739.1"/>
    <property type="molecule type" value="Genomic_DNA"/>
</dbReference>
<evidence type="ECO:0000313" key="2">
    <source>
        <dbReference type="EMBL" id="MTV99739.1"/>
    </source>
</evidence>
<evidence type="ECO:0000313" key="3">
    <source>
        <dbReference type="Proteomes" id="UP000437160"/>
    </source>
</evidence>
<dbReference type="GO" id="GO:0016747">
    <property type="term" value="F:acyltransferase activity, transferring groups other than amino-acyl groups"/>
    <property type="evidence" value="ECO:0007669"/>
    <property type="project" value="InterPro"/>
</dbReference>
<sequence length="171" mass="19606">ISENTNWQDFLHRKVGLNSFTRYSFKDKANFQVEFLNNLVTHLEEGYNIVPIDNHIYNCFSTEEWSQDLQGDFESYQDFVLKGGFGFVILKNNELIAGISSGLVYRKAVEVEVATRPNEQGNGFAKKLGAAMILESLNRDMFPLWDAHNEASKKVAEFLGYELSEPYEAFE</sequence>
<dbReference type="SUPFAM" id="SSF55729">
    <property type="entry name" value="Acyl-CoA N-acyltransferases (Nat)"/>
    <property type="match status" value="1"/>
</dbReference>
<evidence type="ECO:0000259" key="1">
    <source>
        <dbReference type="PROSITE" id="PS51186"/>
    </source>
</evidence>
<dbReference type="RefSeq" id="WP_155482448.1">
    <property type="nucleotide sequence ID" value="NZ_WNIA01000259.1"/>
</dbReference>
<feature type="non-terminal residue" evidence="2">
    <location>
        <position position="1"/>
    </location>
</feature>
<dbReference type="InterPro" id="IPR016181">
    <property type="entry name" value="Acyl_CoA_acyltransferase"/>
</dbReference>
<accession>A0A6I3UZ35</accession>
<dbReference type="Proteomes" id="UP000437160">
    <property type="component" value="Unassembled WGS sequence"/>
</dbReference>
<dbReference type="PANTHER" id="PTHR31143">
    <property type="match status" value="1"/>
</dbReference>
<proteinExistence type="predicted"/>
<feature type="non-terminal residue" evidence="2">
    <location>
        <position position="171"/>
    </location>
</feature>
<dbReference type="Pfam" id="PF12746">
    <property type="entry name" value="GNAT_acetyltran"/>
    <property type="match status" value="1"/>
</dbReference>
<dbReference type="InterPro" id="IPR000182">
    <property type="entry name" value="GNAT_dom"/>
</dbReference>
<dbReference type="PROSITE" id="PS51186">
    <property type="entry name" value="GNAT"/>
    <property type="match status" value="1"/>
</dbReference>
<feature type="domain" description="N-acetyltransferase" evidence="1">
    <location>
        <begin position="47"/>
        <end position="171"/>
    </location>
</feature>
<protein>
    <submittedName>
        <fullName evidence="2">GNAT family N-acetyltransferase</fullName>
    </submittedName>
</protein>
<dbReference type="InterPro" id="IPR027365">
    <property type="entry name" value="GNAT_acetyltra_YdfB-like"/>
</dbReference>
<keyword evidence="2" id="KW-0808">Transferase</keyword>
<gene>
    <name evidence="2" type="ORF">GM536_11990</name>
</gene>
<reference evidence="2 3" key="1">
    <citation type="submission" date="2019-11" db="EMBL/GenBank/DDBJ databases">
        <title>Growth characteristics of pneumococcus vary with the chemical composition of the capsule and with environmental conditions.</title>
        <authorList>
            <person name="Tothpal A."/>
            <person name="Desobry K."/>
            <person name="Joshi S."/>
            <person name="Wyllie A.L."/>
            <person name="Weinberger D.M."/>
        </authorList>
    </citation>
    <scope>NUCLEOTIDE SEQUENCE [LARGE SCALE GENOMIC DNA]</scope>
    <source>
        <strain evidence="3">pnumococcus19F</strain>
    </source>
</reference>